<evidence type="ECO:0000256" key="1">
    <source>
        <dbReference type="ARBA" id="ARBA00023015"/>
    </source>
</evidence>
<dbReference type="InterPro" id="IPR011991">
    <property type="entry name" value="ArsR-like_HTH"/>
</dbReference>
<comment type="caution">
    <text evidence="5">The sequence shown here is derived from an EMBL/GenBank/DDBJ whole genome shotgun (WGS) entry which is preliminary data.</text>
</comment>
<evidence type="ECO:0000313" key="5">
    <source>
        <dbReference type="EMBL" id="TDA20443.1"/>
    </source>
</evidence>
<dbReference type="InterPro" id="IPR000485">
    <property type="entry name" value="AsnC-type_HTH_dom"/>
</dbReference>
<dbReference type="PROSITE" id="PS50956">
    <property type="entry name" value="HTH_ASNC_2"/>
    <property type="match status" value="1"/>
</dbReference>
<evidence type="ECO:0000256" key="2">
    <source>
        <dbReference type="ARBA" id="ARBA00023125"/>
    </source>
</evidence>
<dbReference type="InterPro" id="IPR011008">
    <property type="entry name" value="Dimeric_a/b-barrel"/>
</dbReference>
<dbReference type="SMART" id="SM00344">
    <property type="entry name" value="HTH_ASNC"/>
    <property type="match status" value="1"/>
</dbReference>
<dbReference type="RefSeq" id="WP_132280631.1">
    <property type="nucleotide sequence ID" value="NZ_JAOBST010000051.1"/>
</dbReference>
<dbReference type="PANTHER" id="PTHR30154">
    <property type="entry name" value="LEUCINE-RESPONSIVE REGULATORY PROTEIN"/>
    <property type="match status" value="1"/>
</dbReference>
<dbReference type="InterPro" id="IPR036390">
    <property type="entry name" value="WH_DNA-bd_sf"/>
</dbReference>
<dbReference type="GO" id="GO:0043200">
    <property type="term" value="P:response to amino acid"/>
    <property type="evidence" value="ECO:0007669"/>
    <property type="project" value="TreeGrafter"/>
</dbReference>
<dbReference type="Pfam" id="PF13404">
    <property type="entry name" value="HTH_AsnC-type"/>
    <property type="match status" value="1"/>
</dbReference>
<name>A0A4R4FCN9_9FIRM</name>
<protein>
    <submittedName>
        <fullName evidence="5">Lrp/AsnC family transcriptional regulator</fullName>
    </submittedName>
</protein>
<keyword evidence="3" id="KW-0804">Transcription</keyword>
<dbReference type="InterPro" id="IPR019887">
    <property type="entry name" value="Tscrpt_reg_AsnC/Lrp_C"/>
</dbReference>
<dbReference type="Proteomes" id="UP000295710">
    <property type="component" value="Unassembled WGS sequence"/>
</dbReference>
<dbReference type="Gene3D" id="1.10.10.10">
    <property type="entry name" value="Winged helix-like DNA-binding domain superfamily/Winged helix DNA-binding domain"/>
    <property type="match status" value="1"/>
</dbReference>
<evidence type="ECO:0000313" key="6">
    <source>
        <dbReference type="Proteomes" id="UP000295710"/>
    </source>
</evidence>
<dbReference type="EMBL" id="SMMX01000021">
    <property type="protein sequence ID" value="TDA20443.1"/>
    <property type="molecule type" value="Genomic_DNA"/>
</dbReference>
<evidence type="ECO:0000256" key="3">
    <source>
        <dbReference type="ARBA" id="ARBA00023163"/>
    </source>
</evidence>
<dbReference type="SUPFAM" id="SSF46785">
    <property type="entry name" value="Winged helix' DNA-binding domain"/>
    <property type="match status" value="1"/>
</dbReference>
<proteinExistence type="predicted"/>
<evidence type="ECO:0000259" key="4">
    <source>
        <dbReference type="PROSITE" id="PS50956"/>
    </source>
</evidence>
<dbReference type="InterPro" id="IPR036388">
    <property type="entry name" value="WH-like_DNA-bd_sf"/>
</dbReference>
<dbReference type="Gene3D" id="3.30.70.920">
    <property type="match status" value="1"/>
</dbReference>
<keyword evidence="6" id="KW-1185">Reference proteome</keyword>
<dbReference type="PRINTS" id="PR00033">
    <property type="entry name" value="HTHASNC"/>
</dbReference>
<accession>A0A4R4FCN9</accession>
<sequence>MDSLDYQILEKLKSNARQRASEISREVHLSVSTVIDRIHKMEAAGIIKSYTIITDDAKVGNDVTVLIEVSMEHPQFNDTFIENVTGNPYVIACYYLTGEFDFLLKVTCKSSEHLEEIHKWVKSQAGVRQTRTHYVLSTIKNIHSSLPGKEDAV</sequence>
<organism evidence="5 6">
    <name type="scientific">Extibacter muris</name>
    <dbReference type="NCBI Taxonomy" id="1796622"/>
    <lineage>
        <taxon>Bacteria</taxon>
        <taxon>Bacillati</taxon>
        <taxon>Bacillota</taxon>
        <taxon>Clostridia</taxon>
        <taxon>Lachnospirales</taxon>
        <taxon>Lachnospiraceae</taxon>
        <taxon>Extibacter</taxon>
    </lineage>
</organism>
<feature type="domain" description="HTH asnC-type" evidence="4">
    <location>
        <begin position="1"/>
        <end position="62"/>
    </location>
</feature>
<gene>
    <name evidence="5" type="ORF">E1963_17075</name>
</gene>
<dbReference type="GO" id="GO:0043565">
    <property type="term" value="F:sequence-specific DNA binding"/>
    <property type="evidence" value="ECO:0007669"/>
    <property type="project" value="InterPro"/>
</dbReference>
<dbReference type="CDD" id="cd00090">
    <property type="entry name" value="HTH_ARSR"/>
    <property type="match status" value="1"/>
</dbReference>
<reference evidence="5 6" key="1">
    <citation type="journal article" date="2016" name="Nat. Microbiol.">
        <title>The Mouse Intestinal Bacterial Collection (miBC) provides host-specific insight into cultured diversity and functional potential of the gut microbiota.</title>
        <authorList>
            <person name="Lagkouvardos I."/>
            <person name="Pukall R."/>
            <person name="Abt B."/>
            <person name="Foesel B.U."/>
            <person name="Meier-Kolthoff J.P."/>
            <person name="Kumar N."/>
            <person name="Bresciani A."/>
            <person name="Martinez I."/>
            <person name="Just S."/>
            <person name="Ziegler C."/>
            <person name="Brugiroux S."/>
            <person name="Garzetti D."/>
            <person name="Wenning M."/>
            <person name="Bui T.P."/>
            <person name="Wang J."/>
            <person name="Hugenholtz F."/>
            <person name="Plugge C.M."/>
            <person name="Peterson D.A."/>
            <person name="Hornef M.W."/>
            <person name="Baines J.F."/>
            <person name="Smidt H."/>
            <person name="Walter J."/>
            <person name="Kristiansen K."/>
            <person name="Nielsen H.B."/>
            <person name="Haller D."/>
            <person name="Overmann J."/>
            <person name="Stecher B."/>
            <person name="Clavel T."/>
        </authorList>
    </citation>
    <scope>NUCLEOTIDE SEQUENCE [LARGE SCALE GENOMIC DNA]</scope>
    <source>
        <strain evidence="5 6">DSM 28560</strain>
    </source>
</reference>
<dbReference type="SUPFAM" id="SSF54909">
    <property type="entry name" value="Dimeric alpha+beta barrel"/>
    <property type="match status" value="1"/>
</dbReference>
<keyword evidence="1" id="KW-0805">Transcription regulation</keyword>
<dbReference type="InterPro" id="IPR019888">
    <property type="entry name" value="Tscrpt_reg_AsnC-like"/>
</dbReference>
<dbReference type="GO" id="GO:0005829">
    <property type="term" value="C:cytosol"/>
    <property type="evidence" value="ECO:0007669"/>
    <property type="project" value="TreeGrafter"/>
</dbReference>
<dbReference type="Pfam" id="PF01037">
    <property type="entry name" value="AsnC_trans_reg"/>
    <property type="match status" value="1"/>
</dbReference>
<dbReference type="AlphaFoldDB" id="A0A4R4FCN9"/>
<dbReference type="PANTHER" id="PTHR30154:SF34">
    <property type="entry name" value="TRANSCRIPTIONAL REGULATOR AZLB"/>
    <property type="match status" value="1"/>
</dbReference>
<keyword evidence="2" id="KW-0238">DNA-binding</keyword>